<evidence type="ECO:0000256" key="1">
    <source>
        <dbReference type="SAM" id="Phobius"/>
    </source>
</evidence>
<gene>
    <name evidence="3" type="ORF">Q5H91_12685</name>
</gene>
<dbReference type="RefSeq" id="WP_305173787.1">
    <property type="nucleotide sequence ID" value="NZ_JAUUDS010000007.1"/>
</dbReference>
<dbReference type="Proteomes" id="UP001230685">
    <property type="component" value="Unassembled WGS sequence"/>
</dbReference>
<keyword evidence="1" id="KW-0812">Transmembrane</keyword>
<proteinExistence type="predicted"/>
<dbReference type="Pfam" id="PF07238">
    <property type="entry name" value="PilZ"/>
    <property type="match status" value="1"/>
</dbReference>
<reference evidence="3 4" key="1">
    <citation type="submission" date="2023-07" db="EMBL/GenBank/DDBJ databases">
        <authorList>
            <person name="Kim M.K."/>
        </authorList>
    </citation>
    <scope>NUCLEOTIDE SEQUENCE [LARGE SCALE GENOMIC DNA]</scope>
    <source>
        <strain evidence="3 4">KR1UV-12</strain>
    </source>
</reference>
<name>A0ABT9EMM4_9SPHN</name>
<evidence type="ECO:0000259" key="2">
    <source>
        <dbReference type="Pfam" id="PF07238"/>
    </source>
</evidence>
<feature type="transmembrane region" description="Helical" evidence="1">
    <location>
        <begin position="141"/>
        <end position="160"/>
    </location>
</feature>
<evidence type="ECO:0000313" key="4">
    <source>
        <dbReference type="Proteomes" id="UP001230685"/>
    </source>
</evidence>
<dbReference type="EMBL" id="JAUUDS010000007">
    <property type="protein sequence ID" value="MDP1028072.1"/>
    <property type="molecule type" value="Genomic_DNA"/>
</dbReference>
<keyword evidence="1" id="KW-1133">Transmembrane helix</keyword>
<keyword evidence="1" id="KW-0472">Membrane</keyword>
<accession>A0ABT9EMM4</accession>
<dbReference type="InterPro" id="IPR009875">
    <property type="entry name" value="PilZ_domain"/>
</dbReference>
<sequence>MALTAQLFRADDERASDRQSVNLDGTLRQQDDHRPLDVMIEDLSTTGFRMSCSEPLTLDSTVTIGIAGLGRHTARVVRSAAPYYGCRFVVPVDISGADAIPSSGNIVAADFGRGSPAAFFTQEDVPLDAVELRIRQFRGPIIVAGLLVPWVIAGAACAALL</sequence>
<dbReference type="Gene3D" id="2.40.10.220">
    <property type="entry name" value="predicted glycosyltransferase like domains"/>
    <property type="match status" value="1"/>
</dbReference>
<organism evidence="3 4">
    <name type="scientific">Sphingomonas aurea</name>
    <dbReference type="NCBI Taxonomy" id="3063994"/>
    <lineage>
        <taxon>Bacteria</taxon>
        <taxon>Pseudomonadati</taxon>
        <taxon>Pseudomonadota</taxon>
        <taxon>Alphaproteobacteria</taxon>
        <taxon>Sphingomonadales</taxon>
        <taxon>Sphingomonadaceae</taxon>
        <taxon>Sphingomonas</taxon>
    </lineage>
</organism>
<keyword evidence="4" id="KW-1185">Reference proteome</keyword>
<feature type="domain" description="PilZ" evidence="2">
    <location>
        <begin position="14"/>
        <end position="94"/>
    </location>
</feature>
<protein>
    <submittedName>
        <fullName evidence="3">PilZ domain-containing protein</fullName>
    </submittedName>
</protein>
<comment type="caution">
    <text evidence="3">The sequence shown here is derived from an EMBL/GenBank/DDBJ whole genome shotgun (WGS) entry which is preliminary data.</text>
</comment>
<evidence type="ECO:0000313" key="3">
    <source>
        <dbReference type="EMBL" id="MDP1028072.1"/>
    </source>
</evidence>
<dbReference type="SUPFAM" id="SSF141371">
    <property type="entry name" value="PilZ domain-like"/>
    <property type="match status" value="1"/>
</dbReference>